<feature type="transmembrane region" description="Helical" evidence="3">
    <location>
        <begin position="477"/>
        <end position="503"/>
    </location>
</feature>
<dbReference type="Gene3D" id="1.10.238.10">
    <property type="entry name" value="EF-hand"/>
    <property type="match status" value="1"/>
</dbReference>
<gene>
    <name evidence="5" type="ORF">C1SCF055_LOCUS20363</name>
</gene>
<protein>
    <submittedName>
        <fullName evidence="7">Peptidylprolyl isomerase</fullName>
    </submittedName>
</protein>
<reference evidence="5" key="1">
    <citation type="submission" date="2022-10" db="EMBL/GenBank/DDBJ databases">
        <authorList>
            <person name="Chen Y."/>
            <person name="Dougan E. K."/>
            <person name="Chan C."/>
            <person name="Rhodes N."/>
            <person name="Thang M."/>
        </authorList>
    </citation>
    <scope>NUCLEOTIDE SEQUENCE</scope>
</reference>
<dbReference type="Proteomes" id="UP001152797">
    <property type="component" value="Unassembled WGS sequence"/>
</dbReference>
<dbReference type="InterPro" id="IPR018247">
    <property type="entry name" value="EF_Hand_1_Ca_BS"/>
</dbReference>
<name>A0A9P1G0P6_9DINO</name>
<dbReference type="EMBL" id="CAMXCT030001856">
    <property type="protein sequence ID" value="CAL4780947.1"/>
    <property type="molecule type" value="Genomic_DNA"/>
</dbReference>
<feature type="transmembrane region" description="Helical" evidence="3">
    <location>
        <begin position="749"/>
        <end position="772"/>
    </location>
</feature>
<sequence length="1373" mass="149851">MTTLEEVFMALGEKAEREAAESGRAQGENTDFREVEQEADPEHGEVYRADADERRSAKAIMRVRLRLATANRSAIFSVLVLPTMLNLLAVFMEGGKSAAGGASSGQAVGLAIYPPMAFGISIVAFTLQLVREKEVKTKHVSLAQGLQVRSFWLGTVMAHYLVNVLNSLILVSAILIQGDQRLTGNGFPLILVEALIYPVCLLLMAYNFSMLFTQVEFASKVLPLTNILLGTVPTSVIYILLQNPQLQEGAEITHAVMSVTNPVYGLPGVILMMMSKGEMSLLGHLMSPTASPLYGSIILCVVLTTNLIYQDARSRTAIPGNYQEFDGDHKDDDVRGEEDRVEWMLSSEAQAAASPRQDAVVYHRLHHTYRDTVKRLNADAVRMETHDPIATPCCVAQDAWDSLVAGGGCGGSGPTEAQCSAAMDLCLDCQAAVQYYSRNATALRASDVTVDISSAKIKCVLPQWDGACSGTVQGLGVGLLILTGIALLLVATGLCIAFDWRLLPSLVARQRRKLLVEAIAAQDAEQYRAAGEAGSPSAPLPPKPVPPAPPTPTARPQGFDAQPELRRAAEAVASPTSPAVLETMEPNESVAHGGHSSHGCEASSSAFALGRAQPELPKTLASQRRPRHYASAYALHTAFITIAVIAVVLRVAYVVARGLLVVGLHLAHQCLPELLLCILPLAWVSCTSRRPKSSTTAVPMSVAYWGPWQAIPRFTTYAVCTICTEIYSTLVAALAVARLPCNASPVAGVLLYCVGLLVAVVRAYCAVLALRLQDELASVCRRARPRPRAAPAGPAGPAGPAEPNELAAAWDAPRGLPRADDRSISKEKATMASLLSFGWARPGIIEDTVRDFNEPDDPAKAALCCACLPDFVCPVLRRRLVGRRILAGRHNPKRPARHVRGKLRLDVPFNAALELLTSKDGDVSQEIFGERFGRRGLNWSVDQLDLDSLRLDNISLSPLDLDGEGPLTKRSSEGLKKKLERDERKVLQKCGSRKLSIPDAAEVEIMRTPSEKPTVASEVMEALRFAVGKGEDPEEDRKKLYKAILVPAEGRRRSATGAGSRGSIRSAADPRRGSKRGSKAASRRGSAASASRPEEEPCETRTSIVSVFSEASSAKPRQGSRHSSKKAAQMMTLSAPVKGYKRMPRRLPRSPSREHRSEAWLARDTGLPLSVLQQSLAFFKKHVPEYDGQNLFEVKFDMKNFTKVLCEMAGVDSVEQLDRRFVSEAFRQADFDKNGGIDCVEFVMWFSAFGFSQYFCVTKEDLPQRDLARKLGVDYIELERYKHAFDKYDEDGSGAIDIEEFECLLNDLLKVPSGQNLSAERIGALWRDADRGGEGELNLEAFCDFFKRHFDNEQPENSISDYYRSIRRIPTMM</sequence>
<comment type="caution">
    <text evidence="5">The sequence shown here is derived from an EMBL/GenBank/DDBJ whole genome shotgun (WGS) entry which is preliminary data.</text>
</comment>
<feature type="domain" description="EF-hand" evidence="4">
    <location>
        <begin position="1276"/>
        <end position="1311"/>
    </location>
</feature>
<feature type="compositionally biased region" description="Polar residues" evidence="2">
    <location>
        <begin position="1100"/>
        <end position="1112"/>
    </location>
</feature>
<dbReference type="CDD" id="cd00051">
    <property type="entry name" value="EFh"/>
    <property type="match status" value="1"/>
</dbReference>
<feature type="transmembrane region" description="Helical" evidence="3">
    <location>
        <begin position="74"/>
        <end position="92"/>
    </location>
</feature>
<dbReference type="SUPFAM" id="SSF47473">
    <property type="entry name" value="EF-hand"/>
    <property type="match status" value="1"/>
</dbReference>
<evidence type="ECO:0000259" key="4">
    <source>
        <dbReference type="PROSITE" id="PS50222"/>
    </source>
</evidence>
<keyword evidence="1" id="KW-0106">Calcium</keyword>
<dbReference type="PROSITE" id="PS50222">
    <property type="entry name" value="EF_HAND_2"/>
    <property type="match status" value="3"/>
</dbReference>
<feature type="compositionally biased region" description="Basic and acidic residues" evidence="2">
    <location>
        <begin position="30"/>
        <end position="50"/>
    </location>
</feature>
<feature type="compositionally biased region" description="Low complexity" evidence="2">
    <location>
        <begin position="1055"/>
        <end position="1067"/>
    </location>
</feature>
<dbReference type="InterPro" id="IPR011992">
    <property type="entry name" value="EF-hand-dom_pair"/>
</dbReference>
<feature type="compositionally biased region" description="Basic residues" evidence="2">
    <location>
        <begin position="1073"/>
        <end position="1082"/>
    </location>
</feature>
<evidence type="ECO:0000313" key="8">
    <source>
        <dbReference type="Proteomes" id="UP001152797"/>
    </source>
</evidence>
<reference evidence="6" key="2">
    <citation type="submission" date="2024-04" db="EMBL/GenBank/DDBJ databases">
        <authorList>
            <person name="Chen Y."/>
            <person name="Shah S."/>
            <person name="Dougan E. K."/>
            <person name="Thang M."/>
            <person name="Chan C."/>
        </authorList>
    </citation>
    <scope>NUCLEOTIDE SEQUENCE [LARGE SCALE GENOMIC DNA]</scope>
</reference>
<feature type="transmembrane region" description="Helical" evidence="3">
    <location>
        <begin position="221"/>
        <end position="240"/>
    </location>
</feature>
<evidence type="ECO:0000256" key="2">
    <source>
        <dbReference type="SAM" id="MobiDB-lite"/>
    </source>
</evidence>
<dbReference type="EMBL" id="CAMXCT010001856">
    <property type="protein sequence ID" value="CAI3993635.1"/>
    <property type="molecule type" value="Genomic_DNA"/>
</dbReference>
<feature type="region of interest" description="Disordered" evidence="2">
    <location>
        <begin position="15"/>
        <end position="50"/>
    </location>
</feature>
<keyword evidence="7" id="KW-0413">Isomerase</keyword>
<feature type="region of interest" description="Disordered" evidence="2">
    <location>
        <begin position="527"/>
        <end position="559"/>
    </location>
</feature>
<evidence type="ECO:0000256" key="1">
    <source>
        <dbReference type="ARBA" id="ARBA00022837"/>
    </source>
</evidence>
<dbReference type="InterPro" id="IPR002048">
    <property type="entry name" value="EF_hand_dom"/>
</dbReference>
<feature type="transmembrane region" description="Helical" evidence="3">
    <location>
        <begin position="633"/>
        <end position="653"/>
    </location>
</feature>
<dbReference type="Pfam" id="PF13499">
    <property type="entry name" value="EF-hand_7"/>
    <property type="match status" value="1"/>
</dbReference>
<feature type="transmembrane region" description="Helical" evidence="3">
    <location>
        <begin position="187"/>
        <end position="209"/>
    </location>
</feature>
<feature type="transmembrane region" description="Helical" evidence="3">
    <location>
        <begin position="659"/>
        <end position="684"/>
    </location>
</feature>
<dbReference type="GO" id="GO:0016853">
    <property type="term" value="F:isomerase activity"/>
    <property type="evidence" value="ECO:0007669"/>
    <property type="project" value="UniProtKB-KW"/>
</dbReference>
<keyword evidence="8" id="KW-1185">Reference proteome</keyword>
<keyword evidence="3" id="KW-0472">Membrane</keyword>
<evidence type="ECO:0000313" key="7">
    <source>
        <dbReference type="EMBL" id="CAL4780947.1"/>
    </source>
</evidence>
<dbReference type="GO" id="GO:0005509">
    <property type="term" value="F:calcium ion binding"/>
    <property type="evidence" value="ECO:0007669"/>
    <property type="project" value="InterPro"/>
</dbReference>
<evidence type="ECO:0000313" key="6">
    <source>
        <dbReference type="EMBL" id="CAL1147010.1"/>
    </source>
</evidence>
<dbReference type="PROSITE" id="PS00018">
    <property type="entry name" value="EF_HAND_1"/>
    <property type="match status" value="1"/>
</dbReference>
<keyword evidence="3" id="KW-1133">Transmembrane helix</keyword>
<feature type="region of interest" description="Disordered" evidence="2">
    <location>
        <begin position="1051"/>
        <end position="1128"/>
    </location>
</feature>
<evidence type="ECO:0000313" key="5">
    <source>
        <dbReference type="EMBL" id="CAI3993635.1"/>
    </source>
</evidence>
<dbReference type="SMART" id="SM00054">
    <property type="entry name" value="EFh"/>
    <property type="match status" value="3"/>
</dbReference>
<accession>A0A9P1G0P6</accession>
<feature type="transmembrane region" description="Helical" evidence="3">
    <location>
        <begin position="151"/>
        <end position="175"/>
    </location>
</feature>
<proteinExistence type="predicted"/>
<feature type="domain" description="EF-hand" evidence="4">
    <location>
        <begin position="1217"/>
        <end position="1252"/>
    </location>
</feature>
<organism evidence="5">
    <name type="scientific">Cladocopium goreaui</name>
    <dbReference type="NCBI Taxonomy" id="2562237"/>
    <lineage>
        <taxon>Eukaryota</taxon>
        <taxon>Sar</taxon>
        <taxon>Alveolata</taxon>
        <taxon>Dinophyceae</taxon>
        <taxon>Suessiales</taxon>
        <taxon>Symbiodiniaceae</taxon>
        <taxon>Cladocopium</taxon>
    </lineage>
</organism>
<feature type="transmembrane region" description="Helical" evidence="3">
    <location>
        <begin position="112"/>
        <end position="130"/>
    </location>
</feature>
<dbReference type="EMBL" id="CAMXCT020001856">
    <property type="protein sequence ID" value="CAL1147010.1"/>
    <property type="molecule type" value="Genomic_DNA"/>
</dbReference>
<feature type="compositionally biased region" description="Pro residues" evidence="2">
    <location>
        <begin position="538"/>
        <end position="553"/>
    </location>
</feature>
<feature type="domain" description="EF-hand" evidence="4">
    <location>
        <begin position="1317"/>
        <end position="1352"/>
    </location>
</feature>
<evidence type="ECO:0000256" key="3">
    <source>
        <dbReference type="SAM" id="Phobius"/>
    </source>
</evidence>
<feature type="transmembrane region" description="Helical" evidence="3">
    <location>
        <begin position="714"/>
        <end position="737"/>
    </location>
</feature>
<dbReference type="OrthoDB" id="436634at2759"/>
<keyword evidence="3" id="KW-0812">Transmembrane</keyword>